<evidence type="ECO:0000313" key="2">
    <source>
        <dbReference type="EMBL" id="SIR81265.1"/>
    </source>
</evidence>
<gene>
    <name evidence="2" type="ORF">SAMN05421858_3884</name>
</gene>
<evidence type="ECO:0000259" key="1">
    <source>
        <dbReference type="Pfam" id="PF24035"/>
    </source>
</evidence>
<dbReference type="Gene3D" id="1.10.10.10">
    <property type="entry name" value="Winged helix-like DNA-binding domain superfamily/Winged helix DNA-binding domain"/>
    <property type="match status" value="1"/>
</dbReference>
<feature type="domain" description="DUF7344" evidence="1">
    <location>
        <begin position="29"/>
        <end position="110"/>
    </location>
</feature>
<protein>
    <recommendedName>
        <fullName evidence="1">DUF7344 domain-containing protein</fullName>
    </recommendedName>
</protein>
<reference evidence="3" key="1">
    <citation type="submission" date="2017-01" db="EMBL/GenBank/DDBJ databases">
        <authorList>
            <person name="Varghese N."/>
            <person name="Submissions S."/>
        </authorList>
    </citation>
    <scope>NUCLEOTIDE SEQUENCE [LARGE SCALE GENOMIC DNA]</scope>
    <source>
        <strain evidence="3">CGMCC 1.7737</strain>
    </source>
</reference>
<evidence type="ECO:0000313" key="3">
    <source>
        <dbReference type="Proteomes" id="UP000186914"/>
    </source>
</evidence>
<keyword evidence="3" id="KW-1185">Reference proteome</keyword>
<dbReference type="Pfam" id="PF24035">
    <property type="entry name" value="DUF7344"/>
    <property type="match status" value="1"/>
</dbReference>
<sequence>MQIRYSVREGGRRWRKNVNIETETINKLFEILSNERRRRLCVYMVESDDEIFSFEELVGQFVSGASNVDVTVDETVAKRRDRIAIALHHSHLPKLADFGIIEYDMESKTTRYEDFPVDNLADWMMENRRISQ</sequence>
<name>A0A1N7DZY8_9EURY</name>
<dbReference type="InterPro" id="IPR036388">
    <property type="entry name" value="WH-like_DNA-bd_sf"/>
</dbReference>
<accession>A0A1N7DZY8</accession>
<dbReference type="EMBL" id="FTNO01000005">
    <property type="protein sequence ID" value="SIR81265.1"/>
    <property type="molecule type" value="Genomic_DNA"/>
</dbReference>
<dbReference type="AlphaFoldDB" id="A0A1N7DZY8"/>
<dbReference type="InterPro" id="IPR055768">
    <property type="entry name" value="DUF7344"/>
</dbReference>
<proteinExistence type="predicted"/>
<organism evidence="2 3">
    <name type="scientific">Haladaptatus litoreus</name>
    <dbReference type="NCBI Taxonomy" id="553468"/>
    <lineage>
        <taxon>Archaea</taxon>
        <taxon>Methanobacteriati</taxon>
        <taxon>Methanobacteriota</taxon>
        <taxon>Stenosarchaea group</taxon>
        <taxon>Halobacteria</taxon>
        <taxon>Halobacteriales</taxon>
        <taxon>Haladaptataceae</taxon>
        <taxon>Haladaptatus</taxon>
    </lineage>
</organism>
<dbReference type="Proteomes" id="UP000186914">
    <property type="component" value="Unassembled WGS sequence"/>
</dbReference>